<dbReference type="EMBL" id="QPKB01000008">
    <property type="protein sequence ID" value="RWR90817.1"/>
    <property type="molecule type" value="Genomic_DNA"/>
</dbReference>
<dbReference type="Pfam" id="PF23247">
    <property type="entry name" value="LRR_RPS2"/>
    <property type="match status" value="1"/>
</dbReference>
<dbReference type="SUPFAM" id="SSF52540">
    <property type="entry name" value="P-loop containing nucleoside triphosphate hydrolases"/>
    <property type="match status" value="1"/>
</dbReference>
<evidence type="ECO:0000256" key="3">
    <source>
        <dbReference type="ARBA" id="ARBA00022821"/>
    </source>
</evidence>
<feature type="domain" description="Disease resistance protein winged helix" evidence="5">
    <location>
        <begin position="192"/>
        <end position="263"/>
    </location>
</feature>
<proteinExistence type="predicted"/>
<protein>
    <submittedName>
        <fullName evidence="7">Disease resistance-like protein</fullName>
    </submittedName>
</protein>
<dbReference type="AlphaFoldDB" id="A0A3S3PHN4"/>
<keyword evidence="2" id="KW-0677">Repeat</keyword>
<dbReference type="InterPro" id="IPR055414">
    <property type="entry name" value="LRR_R13L4/SHOC2-like"/>
</dbReference>
<evidence type="ECO:0000259" key="4">
    <source>
        <dbReference type="Pfam" id="PF23247"/>
    </source>
</evidence>
<dbReference type="GO" id="GO:0043531">
    <property type="term" value="F:ADP binding"/>
    <property type="evidence" value="ECO:0007669"/>
    <property type="project" value="InterPro"/>
</dbReference>
<evidence type="ECO:0000256" key="1">
    <source>
        <dbReference type="ARBA" id="ARBA00022614"/>
    </source>
</evidence>
<dbReference type="InterPro" id="IPR042197">
    <property type="entry name" value="Apaf_helical"/>
</dbReference>
<dbReference type="PANTHER" id="PTHR33463:SF187">
    <property type="entry name" value="AND NB-ARC DOMAIN DISEASE RESISTANCE PROTEIN, PUTATIVE-RELATED"/>
    <property type="match status" value="1"/>
</dbReference>
<dbReference type="Pfam" id="PF23598">
    <property type="entry name" value="LRR_14"/>
    <property type="match status" value="1"/>
</dbReference>
<dbReference type="InterPro" id="IPR032675">
    <property type="entry name" value="LRR_dom_sf"/>
</dbReference>
<dbReference type="GO" id="GO:0005524">
    <property type="term" value="F:ATP binding"/>
    <property type="evidence" value="ECO:0007669"/>
    <property type="project" value="UniProtKB-KW"/>
</dbReference>
<keyword evidence="3" id="KW-0611">Plant defense</keyword>
<dbReference type="InterPro" id="IPR027417">
    <property type="entry name" value="P-loop_NTPase"/>
</dbReference>
<dbReference type="PROSITE" id="PS51450">
    <property type="entry name" value="LRR"/>
    <property type="match status" value="1"/>
</dbReference>
<dbReference type="InterPro" id="IPR050905">
    <property type="entry name" value="Plant_NBS-LRR"/>
</dbReference>
<dbReference type="OrthoDB" id="72369at2759"/>
<dbReference type="InterPro" id="IPR036388">
    <property type="entry name" value="WH-like_DNA-bd_sf"/>
</dbReference>
<accession>A0A3S3PHN4</accession>
<evidence type="ECO:0000313" key="8">
    <source>
        <dbReference type="Proteomes" id="UP000283530"/>
    </source>
</evidence>
<dbReference type="SMART" id="SM00369">
    <property type="entry name" value="LRR_TYP"/>
    <property type="match status" value="2"/>
</dbReference>
<dbReference type="FunFam" id="1.10.10.10:FF:000322">
    <property type="entry name" value="Probable disease resistance protein At1g63360"/>
    <property type="match status" value="1"/>
</dbReference>
<reference evidence="7 8" key="1">
    <citation type="journal article" date="2019" name="Nat. Plants">
        <title>Stout camphor tree genome fills gaps in understanding of flowering plant genome evolution.</title>
        <authorList>
            <person name="Chaw S.M."/>
            <person name="Liu Y.C."/>
            <person name="Wu Y.W."/>
            <person name="Wang H.Y."/>
            <person name="Lin C.I."/>
            <person name="Wu C.S."/>
            <person name="Ke H.M."/>
            <person name="Chang L.Y."/>
            <person name="Hsu C.Y."/>
            <person name="Yang H.T."/>
            <person name="Sudianto E."/>
            <person name="Hsu M.H."/>
            <person name="Wu K.P."/>
            <person name="Wang L.N."/>
            <person name="Leebens-Mack J.H."/>
            <person name="Tsai I.J."/>
        </authorList>
    </citation>
    <scope>NUCLEOTIDE SEQUENCE [LARGE SCALE GENOMIC DNA]</scope>
    <source>
        <strain evidence="8">cv. Chaw 1501</strain>
        <tissue evidence="7">Young leaves</tissue>
    </source>
</reference>
<dbReference type="InterPro" id="IPR057135">
    <property type="entry name" value="At4g27190-like_LRR"/>
</dbReference>
<comment type="caution">
    <text evidence="7">The sequence shown here is derived from an EMBL/GenBank/DDBJ whole genome shotgun (WGS) entry which is preliminary data.</text>
</comment>
<organism evidence="7 8">
    <name type="scientific">Cinnamomum micranthum f. kanehirae</name>
    <dbReference type="NCBI Taxonomy" id="337451"/>
    <lineage>
        <taxon>Eukaryota</taxon>
        <taxon>Viridiplantae</taxon>
        <taxon>Streptophyta</taxon>
        <taxon>Embryophyta</taxon>
        <taxon>Tracheophyta</taxon>
        <taxon>Spermatophyta</taxon>
        <taxon>Magnoliopsida</taxon>
        <taxon>Magnoliidae</taxon>
        <taxon>Laurales</taxon>
        <taxon>Lauraceae</taxon>
        <taxon>Cinnamomum</taxon>
    </lineage>
</organism>
<dbReference type="InterPro" id="IPR058922">
    <property type="entry name" value="WHD_DRP"/>
</dbReference>
<dbReference type="InterPro" id="IPR001611">
    <property type="entry name" value="Leu-rich_rpt"/>
</dbReference>
<feature type="domain" description="Disease resistance protein At4g27190-like leucine-rich repeats" evidence="4">
    <location>
        <begin position="535"/>
        <end position="603"/>
    </location>
</feature>
<evidence type="ECO:0000313" key="7">
    <source>
        <dbReference type="EMBL" id="RWR90817.1"/>
    </source>
</evidence>
<evidence type="ECO:0000259" key="5">
    <source>
        <dbReference type="Pfam" id="PF23559"/>
    </source>
</evidence>
<gene>
    <name evidence="7" type="ORF">CKAN_01993500</name>
</gene>
<dbReference type="Gene3D" id="1.10.8.430">
    <property type="entry name" value="Helical domain of apoptotic protease-activating factors"/>
    <property type="match status" value="1"/>
</dbReference>
<evidence type="ECO:0000259" key="6">
    <source>
        <dbReference type="Pfam" id="PF23598"/>
    </source>
</evidence>
<keyword evidence="8" id="KW-1185">Reference proteome</keyword>
<sequence length="797" mass="91680">MCCNGLPTILFHRVWNRTWRRRKTIRRETVLFPWNSPQILIFQRQWTHQKQQYQSQFLELAIAMDTTEATVSKPVLGVVNSNGHIRSNSIKASSWSWQQEKLGTDFVLSPEIEPIAKDVVEECDGLPLGIITVGAAMRGVDDIRIWRNALEDLKNSRPDLEGLEDDVFSCLRFSFDHLKTQIHRDCFLYCALYPEDDQIECNSLIEKWMADGFFDEIEDREKGFDKGYTVINDLKDACMLEKGELGDFNRSFVRMHDLLRDLAIAITRKSRQFVVEVSSNVGKFPRDENLMDDVIRVSLMHSSNIELLSCQSKCPKLCTLLLNGSGLGNIDHLFFEHMQNLRVLDLSNTGITCLPQSLSNLVNLHALLLRKCWYLTEVPSLVQLRELRVLDLSGTAIKYLPNEMDSLTNLRVLGLSATKSLEMVPVGAISSLSHLEELSMAGSKWKWSSNEDRNGRGAGVEDIVRLMHLKKLLVNFVDLSAFSSYVRSGHSRGLNCFLLTVDSVFLYPEEIEGVFYSRECVVNCNSGGDCNSVAFPTSNLTRLWISQLNNLSTIYMEEPTQGDNLANLKRIEIRECPKLKYVLSVGWFQTLQNLEEIVVSYCQAMEEMVVDMGDMGEANNNIPVTLPRLERLELSVLPNLKSICKRTLICSSLEQIDVFNCPMLKMLPFSINSLPSSLILISGSRRWWDSLEWDNANTKMHLQPFFSERPEFCYESEEDQDFSDCPDYGFQVEEDQERQHLQFSERPDFSFQRREEDQERQGTKRKAEHLLMDLNFPPHSLVQQLSPRNWQLWKTHE</sequence>
<dbReference type="InterPro" id="IPR003591">
    <property type="entry name" value="Leu-rich_rpt_typical-subtyp"/>
</dbReference>
<dbReference type="Gene3D" id="3.80.10.10">
    <property type="entry name" value="Ribonuclease Inhibitor"/>
    <property type="match status" value="2"/>
</dbReference>
<dbReference type="GO" id="GO:0006952">
    <property type="term" value="P:defense response"/>
    <property type="evidence" value="ECO:0007669"/>
    <property type="project" value="UniProtKB-KW"/>
</dbReference>
<dbReference type="Proteomes" id="UP000283530">
    <property type="component" value="Unassembled WGS sequence"/>
</dbReference>
<feature type="domain" description="Disease resistance R13L4/SHOC-2-like LRR" evidence="6">
    <location>
        <begin position="300"/>
        <end position="476"/>
    </location>
</feature>
<name>A0A3S3PHN4_9MAGN</name>
<dbReference type="Pfam" id="PF23559">
    <property type="entry name" value="WHD_DRP"/>
    <property type="match status" value="1"/>
</dbReference>
<keyword evidence="1" id="KW-0433">Leucine-rich repeat</keyword>
<evidence type="ECO:0000256" key="2">
    <source>
        <dbReference type="ARBA" id="ARBA00022737"/>
    </source>
</evidence>
<dbReference type="SUPFAM" id="SSF52058">
    <property type="entry name" value="L domain-like"/>
    <property type="match status" value="1"/>
</dbReference>
<dbReference type="PANTHER" id="PTHR33463">
    <property type="entry name" value="NB-ARC DOMAIN-CONTAINING PROTEIN-RELATED"/>
    <property type="match status" value="1"/>
</dbReference>
<dbReference type="Gene3D" id="1.10.10.10">
    <property type="entry name" value="Winged helix-like DNA-binding domain superfamily/Winged helix DNA-binding domain"/>
    <property type="match status" value="1"/>
</dbReference>